<dbReference type="PROSITE" id="PS50068">
    <property type="entry name" value="LDLRA_2"/>
    <property type="match status" value="4"/>
</dbReference>
<dbReference type="GO" id="GO:0005886">
    <property type="term" value="C:plasma membrane"/>
    <property type="evidence" value="ECO:0007669"/>
    <property type="project" value="TreeGrafter"/>
</dbReference>
<keyword evidence="4" id="KW-0732">Signal</keyword>
<feature type="compositionally biased region" description="Low complexity" evidence="11">
    <location>
        <begin position="391"/>
        <end position="401"/>
    </location>
</feature>
<protein>
    <submittedName>
        <fullName evidence="12">Low-density lipoprotein receptor 1</fullName>
    </submittedName>
</protein>
<dbReference type="PRINTS" id="PR00261">
    <property type="entry name" value="LDLRECEPTOR"/>
</dbReference>
<evidence type="ECO:0000256" key="10">
    <source>
        <dbReference type="PROSITE-ProRule" id="PRU00124"/>
    </source>
</evidence>
<evidence type="ECO:0000256" key="1">
    <source>
        <dbReference type="ARBA" id="ARBA00004167"/>
    </source>
</evidence>
<sequence>MKGGGGANRHTLLVARKSSFASPPAKLLLSQMGGNEESAVLLMLVAALVAVLPLHCRGQNAPSADAWKGLDATIEENKAVTSRIVQAMRNLAHLHQTVGCIPEVQEPQKVVLKKTDLYAQEMAVLITTLYRELRWFKDATQGTCPTQCQKSEWRCKSGQCIPLYYRCDGLANCSDGSDETPLCMSGCGPDKFRCAADNTCLPLWRRCDGVFHCTNGADEQCQDSCSPNEFLCQHDRRCLPASWTCDGDPDCSDGADERFCFDIEEDETTTTTTTSTTTTTTPTTPFAQEHVCRPGEFRCATGDMCVSLDLLCNGMGNCFDASDEDETLCPQTTTPQFLSLSNNASTPPHTTPQSLLTSPHLSSTPHQTTPQHLPTPPRLSSTPRHASHVPTRTTTLLSTTSNHRATSNPYLRFY</sequence>
<dbReference type="Pfam" id="PF00057">
    <property type="entry name" value="Ldl_recept_a"/>
    <property type="match status" value="3"/>
</dbReference>
<evidence type="ECO:0000256" key="4">
    <source>
        <dbReference type="ARBA" id="ARBA00022729"/>
    </source>
</evidence>
<dbReference type="InterPro" id="IPR036055">
    <property type="entry name" value="LDL_receptor-like_sf"/>
</dbReference>
<proteinExistence type="predicted"/>
<dbReference type="OrthoDB" id="10047962at2759"/>
<evidence type="ECO:0000313" key="13">
    <source>
        <dbReference type="Proteomes" id="UP000324222"/>
    </source>
</evidence>
<evidence type="ECO:0000256" key="8">
    <source>
        <dbReference type="ARBA" id="ARBA00023157"/>
    </source>
</evidence>
<keyword evidence="7" id="KW-0472">Membrane</keyword>
<reference evidence="12 13" key="1">
    <citation type="submission" date="2019-05" db="EMBL/GenBank/DDBJ databases">
        <title>Another draft genome of Portunus trituberculatus and its Hox gene families provides insights of decapod evolution.</title>
        <authorList>
            <person name="Jeong J.-H."/>
            <person name="Song I."/>
            <person name="Kim S."/>
            <person name="Choi T."/>
            <person name="Kim D."/>
            <person name="Ryu S."/>
            <person name="Kim W."/>
        </authorList>
    </citation>
    <scope>NUCLEOTIDE SEQUENCE [LARGE SCALE GENOMIC DNA]</scope>
    <source>
        <tissue evidence="12">Muscle</tissue>
    </source>
</reference>
<name>A0A5B7D0X5_PORTR</name>
<evidence type="ECO:0000256" key="11">
    <source>
        <dbReference type="SAM" id="MobiDB-lite"/>
    </source>
</evidence>
<evidence type="ECO:0000256" key="7">
    <source>
        <dbReference type="ARBA" id="ARBA00023136"/>
    </source>
</evidence>
<dbReference type="InterPro" id="IPR050685">
    <property type="entry name" value="LDLR"/>
</dbReference>
<dbReference type="SUPFAM" id="SSF57424">
    <property type="entry name" value="LDL receptor-like module"/>
    <property type="match status" value="4"/>
</dbReference>
<dbReference type="AlphaFoldDB" id="A0A5B7D0X5"/>
<feature type="region of interest" description="Disordered" evidence="11">
    <location>
        <begin position="339"/>
        <end position="414"/>
    </location>
</feature>
<comment type="caution">
    <text evidence="12">The sequence shown here is derived from an EMBL/GenBank/DDBJ whole genome shotgun (WGS) entry which is preliminary data.</text>
</comment>
<comment type="caution">
    <text evidence="10">Lacks conserved residue(s) required for the propagation of feature annotation.</text>
</comment>
<dbReference type="Gene3D" id="4.10.400.10">
    <property type="entry name" value="Low-density Lipoprotein Receptor"/>
    <property type="match status" value="4"/>
</dbReference>
<feature type="disulfide bond" evidence="10">
    <location>
        <begin position="148"/>
        <end position="160"/>
    </location>
</feature>
<feature type="disulfide bond" evidence="10">
    <location>
        <begin position="245"/>
        <end position="260"/>
    </location>
</feature>
<evidence type="ECO:0000256" key="6">
    <source>
        <dbReference type="ARBA" id="ARBA00022989"/>
    </source>
</evidence>
<feature type="compositionally biased region" description="Polar residues" evidence="11">
    <location>
        <begin position="402"/>
        <end position="414"/>
    </location>
</feature>
<feature type="compositionally biased region" description="Polar residues" evidence="11">
    <location>
        <begin position="339"/>
        <end position="348"/>
    </location>
</feature>
<keyword evidence="6" id="KW-1133">Transmembrane helix</keyword>
<keyword evidence="13" id="KW-1185">Reference proteome</keyword>
<gene>
    <name evidence="12" type="primary">ldlr-a_1</name>
    <name evidence="12" type="ORF">E2C01_008491</name>
</gene>
<dbReference type="SMART" id="SM00192">
    <property type="entry name" value="LDLa"/>
    <property type="match status" value="4"/>
</dbReference>
<dbReference type="GO" id="GO:0016192">
    <property type="term" value="P:vesicle-mediated transport"/>
    <property type="evidence" value="ECO:0007669"/>
    <property type="project" value="UniProtKB-ARBA"/>
</dbReference>
<dbReference type="Proteomes" id="UP000324222">
    <property type="component" value="Unassembled WGS sequence"/>
</dbReference>
<keyword evidence="8 10" id="KW-1015">Disulfide bond</keyword>
<dbReference type="InterPro" id="IPR002172">
    <property type="entry name" value="LDrepeatLR_classA_rpt"/>
</dbReference>
<keyword evidence="9" id="KW-0325">Glycoprotein</keyword>
<feature type="compositionally biased region" description="Low complexity" evidence="11">
    <location>
        <begin position="351"/>
        <end position="372"/>
    </location>
</feature>
<keyword evidence="3" id="KW-0812">Transmembrane</keyword>
<evidence type="ECO:0000313" key="12">
    <source>
        <dbReference type="EMBL" id="MPC15692.1"/>
    </source>
</evidence>
<keyword evidence="5" id="KW-0677">Repeat</keyword>
<feature type="disulfide bond" evidence="10">
    <location>
        <begin position="155"/>
        <end position="173"/>
    </location>
</feature>
<evidence type="ECO:0000256" key="9">
    <source>
        <dbReference type="ARBA" id="ARBA00023180"/>
    </source>
</evidence>
<dbReference type="PANTHER" id="PTHR24270">
    <property type="entry name" value="LOW-DENSITY LIPOPROTEIN RECEPTOR-RELATED"/>
    <property type="match status" value="1"/>
</dbReference>
<dbReference type="FunFam" id="4.10.400.10:FF:000034">
    <property type="entry name" value="Low-density lipoprotein receptor-related protein 2"/>
    <property type="match status" value="1"/>
</dbReference>
<dbReference type="GO" id="GO:0012505">
    <property type="term" value="C:endomembrane system"/>
    <property type="evidence" value="ECO:0007669"/>
    <property type="project" value="UniProtKB-SubCell"/>
</dbReference>
<dbReference type="PANTHER" id="PTHR24270:SF61">
    <property type="entry name" value="EGF-LIKE DOMAIN-CONTAINING PROTEIN"/>
    <property type="match status" value="1"/>
</dbReference>
<evidence type="ECO:0000256" key="5">
    <source>
        <dbReference type="ARBA" id="ARBA00022737"/>
    </source>
</evidence>
<accession>A0A5B7D0X5</accession>
<keyword evidence="12" id="KW-0675">Receptor</keyword>
<keyword evidence="12" id="KW-0449">Lipoprotein</keyword>
<dbReference type="InterPro" id="IPR023415">
    <property type="entry name" value="LDLR_class-A_CS"/>
</dbReference>
<dbReference type="EMBL" id="VSRR010000448">
    <property type="protein sequence ID" value="MPC15692.1"/>
    <property type="molecule type" value="Genomic_DNA"/>
</dbReference>
<dbReference type="CDD" id="cd00112">
    <property type="entry name" value="LDLa"/>
    <property type="match status" value="4"/>
</dbReference>
<organism evidence="12 13">
    <name type="scientific">Portunus trituberculatus</name>
    <name type="common">Swimming crab</name>
    <name type="synonym">Neptunus trituberculatus</name>
    <dbReference type="NCBI Taxonomy" id="210409"/>
    <lineage>
        <taxon>Eukaryota</taxon>
        <taxon>Metazoa</taxon>
        <taxon>Ecdysozoa</taxon>
        <taxon>Arthropoda</taxon>
        <taxon>Crustacea</taxon>
        <taxon>Multicrustacea</taxon>
        <taxon>Malacostraca</taxon>
        <taxon>Eumalacostraca</taxon>
        <taxon>Eucarida</taxon>
        <taxon>Decapoda</taxon>
        <taxon>Pleocyemata</taxon>
        <taxon>Brachyura</taxon>
        <taxon>Eubrachyura</taxon>
        <taxon>Portunoidea</taxon>
        <taxon>Portunidae</taxon>
        <taxon>Portuninae</taxon>
        <taxon>Portunus</taxon>
    </lineage>
</organism>
<dbReference type="PROSITE" id="PS01209">
    <property type="entry name" value="LDLRA_1"/>
    <property type="match status" value="4"/>
</dbReference>
<evidence type="ECO:0000256" key="2">
    <source>
        <dbReference type="ARBA" id="ARBA00004308"/>
    </source>
</evidence>
<evidence type="ECO:0000256" key="3">
    <source>
        <dbReference type="ARBA" id="ARBA00022692"/>
    </source>
</evidence>
<comment type="subcellular location">
    <subcellularLocation>
        <location evidence="2">Endomembrane system</location>
    </subcellularLocation>
    <subcellularLocation>
        <location evidence="1">Membrane</location>
        <topology evidence="1">Single-pass membrane protein</topology>
    </subcellularLocation>
</comment>